<protein>
    <recommendedName>
        <fullName evidence="3">NADP-dependent oxidoreductase domain-containing protein</fullName>
    </recommendedName>
</protein>
<comment type="similarity">
    <text evidence="2">Belongs to the aldo/keto reductase family. Aldo/keto reductase 2 subfamily.</text>
</comment>
<proteinExistence type="inferred from homology"/>
<dbReference type="EMBL" id="AMGX01000028">
    <property type="protein sequence ID" value="EXJ61474.1"/>
    <property type="molecule type" value="Genomic_DNA"/>
</dbReference>
<dbReference type="RefSeq" id="XP_007750550.1">
    <property type="nucleotide sequence ID" value="XM_007752360.1"/>
</dbReference>
<dbReference type="Pfam" id="PF00248">
    <property type="entry name" value="Aldo_ket_red"/>
    <property type="match status" value="1"/>
</dbReference>
<sequence>MASQTTPKRPPKLILGCSNFGSPSDPFCRTTTAEEAAALLSTFGSYGHDTIDTARRYPPQAPGTSEELLGEALDLLRHRHEAETDIITERSPEIHVDTKVLSAPGCHKPENIQESISASLSALHMSSVNTIYLHYPDKTVPLSDPVSALSSAVANGQAKQWGVSNYTLDDVCEILRLCDQHGWRRPAVYQGEHNALDRANEKLIEFCHEQGIVFYAYSPTAAGVFSPSGSRMGADTPAGQRVRLYMEARRCRVRCRRWAFWDSMLDGAHGDGVIIGVSSQKQLKDTCEFLKKGGLEDGVREVVQQVWDSVKQE</sequence>
<dbReference type="GO" id="GO:0016491">
    <property type="term" value="F:oxidoreductase activity"/>
    <property type="evidence" value="ECO:0007669"/>
    <property type="project" value="UniProtKB-KW"/>
</dbReference>
<evidence type="ECO:0000313" key="4">
    <source>
        <dbReference type="EMBL" id="EXJ61474.1"/>
    </source>
</evidence>
<dbReference type="PANTHER" id="PTHR43364:SF4">
    <property type="entry name" value="NAD(P)-LINKED OXIDOREDUCTASE SUPERFAMILY PROTEIN"/>
    <property type="match status" value="1"/>
</dbReference>
<dbReference type="InterPro" id="IPR050523">
    <property type="entry name" value="AKR_Detox_Biosynth"/>
</dbReference>
<evidence type="ECO:0000256" key="1">
    <source>
        <dbReference type="ARBA" id="ARBA00023002"/>
    </source>
</evidence>
<evidence type="ECO:0000259" key="3">
    <source>
        <dbReference type="Pfam" id="PF00248"/>
    </source>
</evidence>
<dbReference type="STRING" id="1182543.W9WT21"/>
<dbReference type="PANTHER" id="PTHR43364">
    <property type="entry name" value="NADH-SPECIFIC METHYLGLYOXAL REDUCTASE-RELATED"/>
    <property type="match status" value="1"/>
</dbReference>
<dbReference type="GeneID" id="19196477"/>
<dbReference type="AlphaFoldDB" id="W9WT21"/>
<dbReference type="SUPFAM" id="SSF51430">
    <property type="entry name" value="NAD(P)-linked oxidoreductase"/>
    <property type="match status" value="1"/>
</dbReference>
<name>W9WT21_9EURO</name>
<dbReference type="Proteomes" id="UP000019471">
    <property type="component" value="Unassembled WGS sequence"/>
</dbReference>
<reference evidence="4 5" key="1">
    <citation type="submission" date="2013-03" db="EMBL/GenBank/DDBJ databases">
        <title>The Genome Sequence of Cladophialophora psammophila CBS 110553.</title>
        <authorList>
            <consortium name="The Broad Institute Genomics Platform"/>
            <person name="Cuomo C."/>
            <person name="de Hoog S."/>
            <person name="Gorbushina A."/>
            <person name="Walker B."/>
            <person name="Young S.K."/>
            <person name="Zeng Q."/>
            <person name="Gargeya S."/>
            <person name="Fitzgerald M."/>
            <person name="Haas B."/>
            <person name="Abouelleil A."/>
            <person name="Allen A.W."/>
            <person name="Alvarado L."/>
            <person name="Arachchi H.M."/>
            <person name="Berlin A.M."/>
            <person name="Chapman S.B."/>
            <person name="Gainer-Dewar J."/>
            <person name="Goldberg J."/>
            <person name="Griggs A."/>
            <person name="Gujja S."/>
            <person name="Hansen M."/>
            <person name="Howarth C."/>
            <person name="Imamovic A."/>
            <person name="Ireland A."/>
            <person name="Larimer J."/>
            <person name="McCowan C."/>
            <person name="Murphy C."/>
            <person name="Pearson M."/>
            <person name="Poon T.W."/>
            <person name="Priest M."/>
            <person name="Roberts A."/>
            <person name="Saif S."/>
            <person name="Shea T."/>
            <person name="Sisk P."/>
            <person name="Sykes S."/>
            <person name="Wortman J."/>
            <person name="Nusbaum C."/>
            <person name="Birren B."/>
        </authorList>
    </citation>
    <scope>NUCLEOTIDE SEQUENCE [LARGE SCALE GENOMIC DNA]</scope>
    <source>
        <strain evidence="4 5">CBS 110553</strain>
    </source>
</reference>
<dbReference type="OrthoDB" id="48988at2759"/>
<evidence type="ECO:0000256" key="2">
    <source>
        <dbReference type="ARBA" id="ARBA00038157"/>
    </source>
</evidence>
<dbReference type="HOGENOM" id="CLU_023205_1_1_1"/>
<comment type="caution">
    <text evidence="4">The sequence shown here is derived from an EMBL/GenBank/DDBJ whole genome shotgun (WGS) entry which is preliminary data.</text>
</comment>
<keyword evidence="1" id="KW-0560">Oxidoreductase</keyword>
<dbReference type="InterPro" id="IPR036812">
    <property type="entry name" value="NAD(P)_OxRdtase_dom_sf"/>
</dbReference>
<dbReference type="InterPro" id="IPR023210">
    <property type="entry name" value="NADP_OxRdtase_dom"/>
</dbReference>
<gene>
    <name evidence="4" type="ORF">A1O5_11790</name>
</gene>
<keyword evidence="5" id="KW-1185">Reference proteome</keyword>
<dbReference type="Gene3D" id="3.20.20.100">
    <property type="entry name" value="NADP-dependent oxidoreductase domain"/>
    <property type="match status" value="1"/>
</dbReference>
<dbReference type="eggNOG" id="ENOG502SI2J">
    <property type="taxonomic scope" value="Eukaryota"/>
</dbReference>
<organism evidence="4 5">
    <name type="scientific">Cladophialophora psammophila CBS 110553</name>
    <dbReference type="NCBI Taxonomy" id="1182543"/>
    <lineage>
        <taxon>Eukaryota</taxon>
        <taxon>Fungi</taxon>
        <taxon>Dikarya</taxon>
        <taxon>Ascomycota</taxon>
        <taxon>Pezizomycotina</taxon>
        <taxon>Eurotiomycetes</taxon>
        <taxon>Chaetothyriomycetidae</taxon>
        <taxon>Chaetothyriales</taxon>
        <taxon>Herpotrichiellaceae</taxon>
        <taxon>Cladophialophora</taxon>
    </lineage>
</organism>
<evidence type="ECO:0000313" key="5">
    <source>
        <dbReference type="Proteomes" id="UP000019471"/>
    </source>
</evidence>
<feature type="domain" description="NADP-dependent oxidoreductase" evidence="3">
    <location>
        <begin position="12"/>
        <end position="291"/>
    </location>
</feature>
<accession>W9WT21</accession>